<organism evidence="3 4">
    <name type="scientific">Actomonas aquatica</name>
    <dbReference type="NCBI Taxonomy" id="2866162"/>
    <lineage>
        <taxon>Bacteria</taxon>
        <taxon>Pseudomonadati</taxon>
        <taxon>Verrucomicrobiota</taxon>
        <taxon>Opitutia</taxon>
        <taxon>Opitutales</taxon>
        <taxon>Opitutaceae</taxon>
        <taxon>Actomonas</taxon>
    </lineage>
</organism>
<keyword evidence="4" id="KW-1185">Reference proteome</keyword>
<reference evidence="3 4" key="1">
    <citation type="submission" date="2023-12" db="EMBL/GenBank/DDBJ databases">
        <title>Description of an unclassified Opitutus bacterium of Verrucomicrobiota.</title>
        <authorList>
            <person name="Zhang D.-F."/>
        </authorList>
    </citation>
    <scope>NUCLEOTIDE SEQUENCE [LARGE SCALE GENOMIC DNA]</scope>
    <source>
        <strain evidence="3 4">WL0086</strain>
    </source>
</reference>
<dbReference type="RefSeq" id="WP_221029719.1">
    <property type="nucleotide sequence ID" value="NZ_CP139781.1"/>
</dbReference>
<accession>A0ABZ1CH46</accession>
<dbReference type="InterPro" id="IPR032466">
    <property type="entry name" value="Metal_Hydrolase"/>
</dbReference>
<dbReference type="Proteomes" id="UP000738431">
    <property type="component" value="Chromosome"/>
</dbReference>
<dbReference type="EMBL" id="CP139781">
    <property type="protein sequence ID" value="WRQ89595.1"/>
    <property type="molecule type" value="Genomic_DNA"/>
</dbReference>
<dbReference type="PANTHER" id="PTHR21240:SF28">
    <property type="entry name" value="ISO-OROTATE DECARBOXYLASE (EUROFUNG)"/>
    <property type="match status" value="1"/>
</dbReference>
<dbReference type="InterPro" id="IPR006680">
    <property type="entry name" value="Amidohydro-rel"/>
</dbReference>
<evidence type="ECO:0000313" key="4">
    <source>
        <dbReference type="Proteomes" id="UP000738431"/>
    </source>
</evidence>
<evidence type="ECO:0000313" key="3">
    <source>
        <dbReference type="EMBL" id="WRQ89595.1"/>
    </source>
</evidence>
<keyword evidence="1" id="KW-0456">Lyase</keyword>
<sequence>MSIIDFHTHPIFFEEGAEPAETRRQLRRARSLGITRMVALGDVLRYGRLPDAEQTRILNDDVAKVVRRSKRFYVGFCGLNPLLGEAEVWREVERCFETVGGFHGLKLEISCNARDAAMKPVMEAAARYEVPVLQHSWSQTNIRERAFHSDPEDTCELARRWPEVKVVMAHLTGCGVRGIRAARGLENLYIDTSGAAPEAGLVECAVDELGAHRVLYGSDLPIRDLPTAMGRITGASISAAAKRRILHDNAVNLLPPAV</sequence>
<feature type="domain" description="Amidohydrolase-related" evidence="2">
    <location>
        <begin position="4"/>
        <end position="254"/>
    </location>
</feature>
<proteinExistence type="predicted"/>
<dbReference type="Pfam" id="PF04909">
    <property type="entry name" value="Amidohydro_2"/>
    <property type="match status" value="1"/>
</dbReference>
<dbReference type="SUPFAM" id="SSF51556">
    <property type="entry name" value="Metallo-dependent hydrolases"/>
    <property type="match status" value="1"/>
</dbReference>
<dbReference type="InterPro" id="IPR032465">
    <property type="entry name" value="ACMSD"/>
</dbReference>
<name>A0ABZ1CH46_9BACT</name>
<dbReference type="Gene3D" id="3.20.20.140">
    <property type="entry name" value="Metal-dependent hydrolases"/>
    <property type="match status" value="1"/>
</dbReference>
<protein>
    <submittedName>
        <fullName evidence="3">Amidohydrolase family protein</fullName>
    </submittedName>
</protein>
<evidence type="ECO:0000256" key="1">
    <source>
        <dbReference type="ARBA" id="ARBA00023239"/>
    </source>
</evidence>
<dbReference type="PANTHER" id="PTHR21240">
    <property type="entry name" value="2-AMINO-3-CARBOXYLMUCONATE-6-SEMIALDEHYDE DECARBOXYLASE"/>
    <property type="match status" value="1"/>
</dbReference>
<evidence type="ECO:0000259" key="2">
    <source>
        <dbReference type="Pfam" id="PF04909"/>
    </source>
</evidence>
<gene>
    <name evidence="3" type="ORF">K1X11_009255</name>
</gene>